<evidence type="ECO:0000256" key="5">
    <source>
        <dbReference type="SAM" id="Phobius"/>
    </source>
</evidence>
<evidence type="ECO:0000256" key="1">
    <source>
        <dbReference type="ARBA" id="ARBA00004370"/>
    </source>
</evidence>
<evidence type="ECO:0000256" key="3">
    <source>
        <dbReference type="ARBA" id="ARBA00022989"/>
    </source>
</evidence>
<keyword evidence="4 5" id="KW-0472">Membrane</keyword>
<feature type="transmembrane region" description="Helical" evidence="5">
    <location>
        <begin position="137"/>
        <end position="157"/>
    </location>
</feature>
<dbReference type="SMR" id="Q9XU32"/>
<dbReference type="eggNOG" id="KOG3098">
    <property type="taxonomic scope" value="Eukaryota"/>
</dbReference>
<feature type="transmembrane region" description="Helical" evidence="5">
    <location>
        <begin position="327"/>
        <end position="347"/>
    </location>
</feature>
<keyword evidence="7" id="KW-0675">Receptor</keyword>
<feature type="transmembrane region" description="Helical" evidence="5">
    <location>
        <begin position="247"/>
        <end position="265"/>
    </location>
</feature>
<dbReference type="CTD" id="184480"/>
<dbReference type="GeneID" id="184480"/>
<evidence type="ECO:0000313" key="9">
    <source>
        <dbReference type="WormBase" id="F14F8.6"/>
    </source>
</evidence>
<dbReference type="PANTHER" id="PTHR22751">
    <property type="entry name" value="G-PROTEIN COUPLED RECEPTOR-RELATED"/>
    <property type="match status" value="1"/>
</dbReference>
<protein>
    <submittedName>
        <fullName evidence="7">G-protein coupled receptors family 1 profile domain-containing protein</fullName>
    </submittedName>
</protein>
<dbReference type="PhylomeDB" id="Q9XU32"/>
<dbReference type="CDD" id="cd14978">
    <property type="entry name" value="7tmA_FMRFamide_R-like"/>
    <property type="match status" value="1"/>
</dbReference>
<name>Q9XU32_CAEEL</name>
<dbReference type="AGR" id="WB:WBGene00005791"/>
<dbReference type="GO" id="GO:0016020">
    <property type="term" value="C:membrane"/>
    <property type="evidence" value="ECO:0007669"/>
    <property type="project" value="UniProtKB-SubCell"/>
</dbReference>
<keyword evidence="3 5" id="KW-1133">Transmembrane helix</keyword>
<keyword evidence="8" id="KW-1185">Reference proteome</keyword>
<reference evidence="7 8" key="1">
    <citation type="journal article" date="1998" name="Science">
        <title>Genome sequence of the nematode C. elegans: a platform for investigating biology.</title>
        <authorList>
            <consortium name="The C. elegans sequencing consortium"/>
            <person name="Sulson J.E."/>
            <person name="Waterston R."/>
        </authorList>
    </citation>
    <scope>NUCLEOTIDE SEQUENCE [LARGE SCALE GENOMIC DNA]</scope>
    <source>
        <strain evidence="7 8">Bristol N2</strain>
    </source>
</reference>
<dbReference type="PROSITE" id="PS50262">
    <property type="entry name" value="G_PROTEIN_RECEP_F1_2"/>
    <property type="match status" value="1"/>
</dbReference>
<feature type="transmembrane region" description="Helical" evidence="5">
    <location>
        <begin position="286"/>
        <end position="307"/>
    </location>
</feature>
<dbReference type="SUPFAM" id="SSF81321">
    <property type="entry name" value="Family A G protein-coupled receptor-like"/>
    <property type="match status" value="1"/>
</dbReference>
<dbReference type="Pfam" id="PF10324">
    <property type="entry name" value="7TM_GPCR_Srw"/>
    <property type="match status" value="1"/>
</dbReference>
<feature type="transmembrane region" description="Helical" evidence="5">
    <location>
        <begin position="169"/>
        <end position="191"/>
    </location>
</feature>
<dbReference type="PaxDb" id="6239-F14F8.6"/>
<dbReference type="KEGG" id="cel:CELE_F14F8.6"/>
<evidence type="ECO:0000256" key="4">
    <source>
        <dbReference type="ARBA" id="ARBA00023136"/>
    </source>
</evidence>
<organism evidence="7 8">
    <name type="scientific">Caenorhabditis elegans</name>
    <dbReference type="NCBI Taxonomy" id="6239"/>
    <lineage>
        <taxon>Eukaryota</taxon>
        <taxon>Metazoa</taxon>
        <taxon>Ecdysozoa</taxon>
        <taxon>Nematoda</taxon>
        <taxon>Chromadorea</taxon>
        <taxon>Rhabditida</taxon>
        <taxon>Rhabditina</taxon>
        <taxon>Rhabditomorpha</taxon>
        <taxon>Rhabditoidea</taxon>
        <taxon>Rhabditidae</taxon>
        <taxon>Peloderinae</taxon>
        <taxon>Caenorhabditis</taxon>
    </lineage>
</organism>
<dbReference type="EMBL" id="BX284605">
    <property type="protein sequence ID" value="CAB07190.1"/>
    <property type="molecule type" value="Genomic_DNA"/>
</dbReference>
<sequence length="385" mass="44056">MPNSKSTENKDSHSIFDIFDLESEDFWYSIWILVREVKWYIDLASLVIAFVGFFGNIFHLAVLTRKSMRILSVSTFLISIAICDFVRMMSTIVTLSPIFYREYLSLHVRLKCQPPPSYLEMYIIYVFHSLETVSMNLSVWFAVFMTIFRALAIRYPLNKRIKSLITSESGLCTVITITILILPFCCLSFFLRTLFPASTWYPSPGCKKFSKGYTQIQYRLLATELSGELGTETSEIMQKVEGLLFKFLPSVVLSLATFALVFAIRKHKKKNCTPGNKSDKEKTTKLVSFVTFTFLIAIVPQGILFMIMFKVFETSMMGAVIDELSTALSFLSVINGTIHLLIIYFMCSEYRKTIRCMFCRKSKPSISAITLTETGNMTHNTKNTI</sequence>
<feature type="transmembrane region" description="Helical" evidence="5">
    <location>
        <begin position="75"/>
        <end position="100"/>
    </location>
</feature>
<dbReference type="Gene3D" id="1.20.1070.10">
    <property type="entry name" value="Rhodopsin 7-helix transmembrane proteins"/>
    <property type="match status" value="1"/>
</dbReference>
<dbReference type="RefSeq" id="NP_507223.1">
    <property type="nucleotide sequence ID" value="NM_074822.1"/>
</dbReference>
<keyword evidence="2 5" id="KW-0812">Transmembrane</keyword>
<dbReference type="InterPro" id="IPR019427">
    <property type="entry name" value="7TM_GPCR_serpentine_rcpt_Srw"/>
</dbReference>
<evidence type="ECO:0000259" key="6">
    <source>
        <dbReference type="PROSITE" id="PS50262"/>
    </source>
</evidence>
<proteinExistence type="predicted"/>
<dbReference type="Proteomes" id="UP000001940">
    <property type="component" value="Chromosome V"/>
</dbReference>
<dbReference type="WormBase" id="F14F8.6">
    <property type="protein sequence ID" value="CE18590"/>
    <property type="gene ID" value="WBGene00005791"/>
    <property type="gene designation" value="srw-44"/>
</dbReference>
<comment type="subcellular location">
    <subcellularLocation>
        <location evidence="1">Membrane</location>
    </subcellularLocation>
</comment>
<dbReference type="PANTHER" id="PTHR22751:SF13">
    <property type="entry name" value="G-PROTEIN COUPLED RECEPTORS FAMILY 1 PROFILE DOMAIN-CONTAINING PROTEIN"/>
    <property type="match status" value="1"/>
</dbReference>
<dbReference type="AlphaFoldDB" id="Q9XU32"/>
<dbReference type="UCSC" id="F14F8.6">
    <property type="organism name" value="c. elegans"/>
</dbReference>
<dbReference type="HOGENOM" id="CLU_043715_0_1_1"/>
<evidence type="ECO:0000313" key="7">
    <source>
        <dbReference type="EMBL" id="CAB07190.1"/>
    </source>
</evidence>
<dbReference type="GO" id="GO:0008528">
    <property type="term" value="F:G protein-coupled peptide receptor activity"/>
    <property type="evidence" value="ECO:0007669"/>
    <property type="project" value="InterPro"/>
</dbReference>
<dbReference type="PIR" id="T20918">
    <property type="entry name" value="T20918"/>
</dbReference>
<accession>Q9XU32</accession>
<dbReference type="InterPro" id="IPR017452">
    <property type="entry name" value="GPCR_Rhodpsn_7TM"/>
</dbReference>
<evidence type="ECO:0000313" key="8">
    <source>
        <dbReference type="Proteomes" id="UP000001940"/>
    </source>
</evidence>
<dbReference type="OrthoDB" id="5864054at2759"/>
<feature type="transmembrane region" description="Helical" evidence="5">
    <location>
        <begin position="39"/>
        <end position="63"/>
    </location>
</feature>
<evidence type="ECO:0000256" key="2">
    <source>
        <dbReference type="ARBA" id="ARBA00022692"/>
    </source>
</evidence>
<feature type="domain" description="G-protein coupled receptors family 1 profile" evidence="6">
    <location>
        <begin position="55"/>
        <end position="343"/>
    </location>
</feature>
<dbReference type="InterPro" id="IPR000276">
    <property type="entry name" value="GPCR_Rhodpsn"/>
</dbReference>
<dbReference type="PRINTS" id="PR00237">
    <property type="entry name" value="GPCRRHODOPSN"/>
</dbReference>
<gene>
    <name evidence="7 9" type="primary">srw-44</name>
    <name evidence="7" type="ORF">CELE_F14F8.6</name>
    <name evidence="9" type="ORF">F14F8.6</name>
</gene>
<dbReference type="InParanoid" id="Q9XU32"/>